<dbReference type="EMBL" id="JADKNH010000002">
    <property type="protein sequence ID" value="MBF4692153.1"/>
    <property type="molecule type" value="Genomic_DNA"/>
</dbReference>
<evidence type="ECO:0000256" key="2">
    <source>
        <dbReference type="ARBA" id="ARBA00005594"/>
    </source>
</evidence>
<comment type="subunit">
    <text evidence="3 13">Monomer.</text>
</comment>
<feature type="binding site" evidence="13">
    <location>
        <position position="247"/>
    </location>
    <ligand>
        <name>Zn(2+)</name>
        <dbReference type="ChEBI" id="CHEBI:29105"/>
    </ligand>
</feature>
<evidence type="ECO:0000256" key="3">
    <source>
        <dbReference type="ARBA" id="ARBA00011245"/>
    </source>
</evidence>
<comment type="caution">
    <text evidence="16">The sequence shown here is derived from an EMBL/GenBank/DDBJ whole genome shotgun (WGS) entry which is preliminary data.</text>
</comment>
<dbReference type="Gene3D" id="1.20.120.1910">
    <property type="entry name" value="Cysteine-tRNA ligase, C-terminal anti-codon recognition domain"/>
    <property type="match status" value="1"/>
</dbReference>
<sequence length="467" mass="53629">MKLYNTLSRTIEDFKPLCGNEVKIYTCGPTVYNYAHIGNLRTYIHEDILVKSLEFLGFDVKRAMNITDVGHLESDADDGEDKMLAGAKRENKSVWEISEYYTNVFFEDCAKLNIRKPKLLGKATDYIAEYIEFIKVLEAKGYTYFTNGNVYFDISKFDDYTKLSGMNLDELQVALREGVEIDVNKRNPQDFVLWFTKSKFDNQAMKWESPWGIGYPGWHLECSVISLDLLGEMLDIHCGGVDHVAIHHTNEIAQTESYTGKKWVNNWWHGEFLIDQSGKMSKSKGEFLTVSLLEKKNFNPLAYRYYVLNSHYRKPLAFSFESLEMASSAYKKLKNATKAFIDEDREDAVLSDTAKGYLETFRAYLSEDLNTANAITVLYEVLKSKGINSGEKYYLIKQFDQVLSLNLLEVEETIDDALKTYVEEMITRRIEAKKAKNYALADQIRDELKAKGISLKDTATGTEWAVD</sequence>
<keyword evidence="7 13" id="KW-0547">Nucleotide-binding</keyword>
<keyword evidence="10 13" id="KW-0648">Protein biosynthesis</keyword>
<evidence type="ECO:0000259" key="15">
    <source>
        <dbReference type="Pfam" id="PF09190"/>
    </source>
</evidence>
<dbReference type="Proteomes" id="UP000614200">
    <property type="component" value="Unassembled WGS sequence"/>
</dbReference>
<dbReference type="InterPro" id="IPR015803">
    <property type="entry name" value="Cys-tRNA-ligase"/>
</dbReference>
<evidence type="ECO:0000256" key="9">
    <source>
        <dbReference type="ARBA" id="ARBA00022840"/>
    </source>
</evidence>
<dbReference type="PRINTS" id="PR00983">
    <property type="entry name" value="TRNASYNTHCYS"/>
</dbReference>
<keyword evidence="6 13" id="KW-0479">Metal-binding</keyword>
<dbReference type="InterPro" id="IPR009080">
    <property type="entry name" value="tRNAsynth_Ia_anticodon-bd"/>
</dbReference>
<keyword evidence="5 13" id="KW-0436">Ligase</keyword>
<feature type="binding site" evidence="13">
    <location>
        <position position="251"/>
    </location>
    <ligand>
        <name>Zn(2+)</name>
        <dbReference type="ChEBI" id="CHEBI:29105"/>
    </ligand>
</feature>
<name>A0ABR9ZNV7_9FIRM</name>
<dbReference type="InterPro" id="IPR024909">
    <property type="entry name" value="Cys-tRNA/MSH_ligase"/>
</dbReference>
<feature type="binding site" evidence="13">
    <location>
        <position position="222"/>
    </location>
    <ligand>
        <name>Zn(2+)</name>
        <dbReference type="ChEBI" id="CHEBI:29105"/>
    </ligand>
</feature>
<proteinExistence type="inferred from homology"/>
<protein>
    <recommendedName>
        <fullName evidence="13">Cysteine--tRNA ligase</fullName>
        <ecNumber evidence="13">6.1.1.16</ecNumber>
    </recommendedName>
    <alternativeName>
        <fullName evidence="13">Cysteinyl-tRNA synthetase</fullName>
        <shortName evidence="13">CysRS</shortName>
    </alternativeName>
</protein>
<keyword evidence="9 13" id="KW-0067">ATP-binding</keyword>
<reference evidence="16 17" key="1">
    <citation type="submission" date="2020-11" db="EMBL/GenBank/DDBJ databases">
        <title>Fusibacter basophilias sp. nov.</title>
        <authorList>
            <person name="Qiu D."/>
        </authorList>
    </citation>
    <scope>NUCLEOTIDE SEQUENCE [LARGE SCALE GENOMIC DNA]</scope>
    <source>
        <strain evidence="16 17">Q10-2</strain>
    </source>
</reference>
<dbReference type="InterPro" id="IPR032678">
    <property type="entry name" value="tRNA-synt_1_cat_dom"/>
</dbReference>
<keyword evidence="11 13" id="KW-0030">Aminoacyl-tRNA synthetase</keyword>
<dbReference type="SUPFAM" id="SSF47323">
    <property type="entry name" value="Anticodon-binding domain of a subclass of class I aminoacyl-tRNA synthetases"/>
    <property type="match status" value="1"/>
</dbReference>
<dbReference type="SUPFAM" id="SSF52374">
    <property type="entry name" value="Nucleotidylyl transferase"/>
    <property type="match status" value="1"/>
</dbReference>
<evidence type="ECO:0000313" key="16">
    <source>
        <dbReference type="EMBL" id="MBF4692153.1"/>
    </source>
</evidence>
<keyword evidence="17" id="KW-1185">Reference proteome</keyword>
<evidence type="ECO:0000256" key="13">
    <source>
        <dbReference type="HAMAP-Rule" id="MF_00041"/>
    </source>
</evidence>
<keyword evidence="4 13" id="KW-0963">Cytoplasm</keyword>
<evidence type="ECO:0000256" key="1">
    <source>
        <dbReference type="ARBA" id="ARBA00004496"/>
    </source>
</evidence>
<feature type="short sequence motif" description="'HIGH' region" evidence="13">
    <location>
        <begin position="29"/>
        <end position="39"/>
    </location>
</feature>
<feature type="domain" description="Cysteinyl-tRNA synthetase class Ia DALR" evidence="15">
    <location>
        <begin position="361"/>
        <end position="384"/>
    </location>
</feature>
<dbReference type="RefSeq" id="WP_194700395.1">
    <property type="nucleotide sequence ID" value="NZ_JADKNH010000002.1"/>
</dbReference>
<dbReference type="EC" id="6.1.1.16" evidence="13"/>
<dbReference type="InterPro" id="IPR014729">
    <property type="entry name" value="Rossmann-like_a/b/a_fold"/>
</dbReference>
<gene>
    <name evidence="13 16" type="primary">cysS</name>
    <name evidence="16" type="ORF">ISU02_03440</name>
</gene>
<dbReference type="PANTHER" id="PTHR10890:SF3">
    <property type="entry name" value="CYSTEINE--TRNA LIGASE, CYTOPLASMIC"/>
    <property type="match status" value="1"/>
</dbReference>
<organism evidence="16 17">
    <name type="scientific">Fusibacter ferrireducens</name>
    <dbReference type="NCBI Taxonomy" id="2785058"/>
    <lineage>
        <taxon>Bacteria</taxon>
        <taxon>Bacillati</taxon>
        <taxon>Bacillota</taxon>
        <taxon>Clostridia</taxon>
        <taxon>Eubacteriales</taxon>
        <taxon>Eubacteriales Family XII. Incertae Sedis</taxon>
        <taxon>Fusibacter</taxon>
    </lineage>
</organism>
<evidence type="ECO:0000256" key="7">
    <source>
        <dbReference type="ARBA" id="ARBA00022741"/>
    </source>
</evidence>
<evidence type="ECO:0000256" key="5">
    <source>
        <dbReference type="ARBA" id="ARBA00022598"/>
    </source>
</evidence>
<dbReference type="Pfam" id="PF09190">
    <property type="entry name" value="DALR_2"/>
    <property type="match status" value="1"/>
</dbReference>
<dbReference type="GO" id="GO:0004817">
    <property type="term" value="F:cysteine-tRNA ligase activity"/>
    <property type="evidence" value="ECO:0007669"/>
    <property type="project" value="UniProtKB-EC"/>
</dbReference>
<evidence type="ECO:0000256" key="10">
    <source>
        <dbReference type="ARBA" id="ARBA00022917"/>
    </source>
</evidence>
<dbReference type="Gene3D" id="3.40.50.620">
    <property type="entry name" value="HUPs"/>
    <property type="match status" value="1"/>
</dbReference>
<dbReference type="InterPro" id="IPR015273">
    <property type="entry name" value="Cys-tRNA-synt_Ia_DALR"/>
</dbReference>
<comment type="similarity">
    <text evidence="2 13">Belongs to the class-I aminoacyl-tRNA synthetase family.</text>
</comment>
<evidence type="ECO:0000256" key="11">
    <source>
        <dbReference type="ARBA" id="ARBA00023146"/>
    </source>
</evidence>
<accession>A0ABR9ZNV7</accession>
<dbReference type="CDD" id="cd00672">
    <property type="entry name" value="CysRS_core"/>
    <property type="match status" value="1"/>
</dbReference>
<dbReference type="NCBIfam" id="TIGR00435">
    <property type="entry name" value="cysS"/>
    <property type="match status" value="1"/>
</dbReference>
<evidence type="ECO:0000256" key="4">
    <source>
        <dbReference type="ARBA" id="ARBA00022490"/>
    </source>
</evidence>
<feature type="domain" description="tRNA synthetases class I catalytic" evidence="14">
    <location>
        <begin position="14"/>
        <end position="327"/>
    </location>
</feature>
<evidence type="ECO:0000256" key="6">
    <source>
        <dbReference type="ARBA" id="ARBA00022723"/>
    </source>
</evidence>
<comment type="subcellular location">
    <subcellularLocation>
        <location evidence="1 13">Cytoplasm</location>
    </subcellularLocation>
</comment>
<evidence type="ECO:0000256" key="12">
    <source>
        <dbReference type="ARBA" id="ARBA00047398"/>
    </source>
</evidence>
<feature type="short sequence motif" description="'KMSKS' region" evidence="13">
    <location>
        <begin position="279"/>
        <end position="283"/>
    </location>
</feature>
<keyword evidence="8 13" id="KW-0862">Zinc</keyword>
<dbReference type="PANTHER" id="PTHR10890">
    <property type="entry name" value="CYSTEINYL-TRNA SYNTHETASE"/>
    <property type="match status" value="1"/>
</dbReference>
<comment type="catalytic activity">
    <reaction evidence="12 13">
        <text>tRNA(Cys) + L-cysteine + ATP = L-cysteinyl-tRNA(Cys) + AMP + diphosphate</text>
        <dbReference type="Rhea" id="RHEA:17773"/>
        <dbReference type="Rhea" id="RHEA-COMP:9661"/>
        <dbReference type="Rhea" id="RHEA-COMP:9679"/>
        <dbReference type="ChEBI" id="CHEBI:30616"/>
        <dbReference type="ChEBI" id="CHEBI:33019"/>
        <dbReference type="ChEBI" id="CHEBI:35235"/>
        <dbReference type="ChEBI" id="CHEBI:78442"/>
        <dbReference type="ChEBI" id="CHEBI:78517"/>
        <dbReference type="ChEBI" id="CHEBI:456215"/>
        <dbReference type="EC" id="6.1.1.16"/>
    </reaction>
</comment>
<dbReference type="HAMAP" id="MF_00041">
    <property type="entry name" value="Cys_tRNA_synth"/>
    <property type="match status" value="1"/>
</dbReference>
<evidence type="ECO:0000313" key="17">
    <source>
        <dbReference type="Proteomes" id="UP000614200"/>
    </source>
</evidence>
<evidence type="ECO:0000259" key="14">
    <source>
        <dbReference type="Pfam" id="PF01406"/>
    </source>
</evidence>
<comment type="cofactor">
    <cofactor evidence="13">
        <name>Zn(2+)</name>
        <dbReference type="ChEBI" id="CHEBI:29105"/>
    </cofactor>
    <text evidence="13">Binds 1 zinc ion per subunit.</text>
</comment>
<dbReference type="Pfam" id="PF01406">
    <property type="entry name" value="tRNA-synt_1e"/>
    <property type="match status" value="1"/>
</dbReference>
<feature type="binding site" evidence="13">
    <location>
        <position position="27"/>
    </location>
    <ligand>
        <name>Zn(2+)</name>
        <dbReference type="ChEBI" id="CHEBI:29105"/>
    </ligand>
</feature>
<evidence type="ECO:0000256" key="8">
    <source>
        <dbReference type="ARBA" id="ARBA00022833"/>
    </source>
</evidence>
<feature type="binding site" evidence="13">
    <location>
        <position position="282"/>
    </location>
    <ligand>
        <name>ATP</name>
        <dbReference type="ChEBI" id="CHEBI:30616"/>
    </ligand>
</feature>